<evidence type="ECO:0000256" key="13">
    <source>
        <dbReference type="ARBA" id="ARBA00039579"/>
    </source>
</evidence>
<feature type="chain" id="PRO_5043822842" description="Probable beta-glucosidase G" evidence="17">
    <location>
        <begin position="17"/>
        <end position="670"/>
    </location>
</feature>
<gene>
    <name evidence="19" type="ORF">AKO1_001206</name>
</gene>
<name>A0AAW2ZCS7_9EUKA</name>
<evidence type="ECO:0000256" key="8">
    <source>
        <dbReference type="ARBA" id="ARBA00022801"/>
    </source>
</evidence>
<dbReference type="Pfam" id="PF14310">
    <property type="entry name" value="Fn3-like"/>
    <property type="match status" value="1"/>
</dbReference>
<evidence type="ECO:0000256" key="10">
    <source>
        <dbReference type="ARBA" id="ARBA00023295"/>
    </source>
</evidence>
<evidence type="ECO:0000256" key="14">
    <source>
        <dbReference type="ARBA" id="ARBA00041276"/>
    </source>
</evidence>
<evidence type="ECO:0000256" key="15">
    <source>
        <dbReference type="ARBA" id="ARBA00041601"/>
    </source>
</evidence>
<protein>
    <recommendedName>
        <fullName evidence="13">Probable beta-glucosidase G</fullName>
        <ecNumber evidence="5">3.2.1.21</ecNumber>
    </recommendedName>
    <alternativeName>
        <fullName evidence="14">Beta-D-glucoside glucohydrolase G</fullName>
    </alternativeName>
    <alternativeName>
        <fullName evidence="15">Cellobiase G</fullName>
    </alternativeName>
    <alternativeName>
        <fullName evidence="16">Gentiobiase G</fullName>
    </alternativeName>
</protein>
<evidence type="ECO:0000256" key="17">
    <source>
        <dbReference type="SAM" id="SignalP"/>
    </source>
</evidence>
<keyword evidence="20" id="KW-1185">Reference proteome</keyword>
<dbReference type="SUPFAM" id="SSF51445">
    <property type="entry name" value="(Trans)glycosidases"/>
    <property type="match status" value="1"/>
</dbReference>
<dbReference type="Gene3D" id="3.20.20.300">
    <property type="entry name" value="Glycoside hydrolase, family 3, N-terminal domain"/>
    <property type="match status" value="1"/>
</dbReference>
<evidence type="ECO:0000256" key="11">
    <source>
        <dbReference type="ARBA" id="ARBA00023326"/>
    </source>
</evidence>
<dbReference type="SMART" id="SM01217">
    <property type="entry name" value="Fn3_like"/>
    <property type="match status" value="1"/>
</dbReference>
<dbReference type="Pfam" id="PF00933">
    <property type="entry name" value="Glyco_hydro_3"/>
    <property type="match status" value="1"/>
</dbReference>
<dbReference type="FunFam" id="3.20.20.300:FF:000002">
    <property type="entry name" value="Probable beta-glucosidase"/>
    <property type="match status" value="1"/>
</dbReference>
<dbReference type="Pfam" id="PF01915">
    <property type="entry name" value="Glyco_hydro_3_C"/>
    <property type="match status" value="1"/>
</dbReference>
<keyword evidence="8" id="KW-0378">Hydrolase</keyword>
<feature type="domain" description="Fibronectin type III-like" evidence="18">
    <location>
        <begin position="590"/>
        <end position="659"/>
    </location>
</feature>
<evidence type="ECO:0000256" key="3">
    <source>
        <dbReference type="ARBA" id="ARBA00004987"/>
    </source>
</evidence>
<dbReference type="EMBL" id="JAOPGA020001275">
    <property type="protein sequence ID" value="KAL0486848.1"/>
    <property type="molecule type" value="Genomic_DNA"/>
</dbReference>
<evidence type="ECO:0000256" key="6">
    <source>
        <dbReference type="ARBA" id="ARBA00022525"/>
    </source>
</evidence>
<dbReference type="InterPro" id="IPR017853">
    <property type="entry name" value="GH"/>
</dbReference>
<evidence type="ECO:0000256" key="4">
    <source>
        <dbReference type="ARBA" id="ARBA00005336"/>
    </source>
</evidence>
<evidence type="ECO:0000256" key="5">
    <source>
        <dbReference type="ARBA" id="ARBA00012744"/>
    </source>
</evidence>
<dbReference type="SUPFAM" id="SSF52279">
    <property type="entry name" value="Beta-D-glucan exohydrolase, C-terminal domain"/>
    <property type="match status" value="1"/>
</dbReference>
<accession>A0AAW2ZCS7</accession>
<evidence type="ECO:0000256" key="9">
    <source>
        <dbReference type="ARBA" id="ARBA00023277"/>
    </source>
</evidence>
<dbReference type="Gene3D" id="2.60.40.10">
    <property type="entry name" value="Immunoglobulins"/>
    <property type="match status" value="1"/>
</dbReference>
<proteinExistence type="inferred from homology"/>
<comment type="catalytic activity">
    <reaction evidence="1">
        <text>Hydrolysis of terminal, non-reducing beta-D-glucosyl residues with release of beta-D-glucose.</text>
        <dbReference type="EC" id="3.2.1.21"/>
    </reaction>
</comment>
<comment type="subcellular location">
    <subcellularLocation>
        <location evidence="2">Secreted</location>
    </subcellularLocation>
</comment>
<keyword evidence="11" id="KW-0624">Polysaccharide degradation</keyword>
<reference evidence="19 20" key="1">
    <citation type="submission" date="2024-03" db="EMBL/GenBank/DDBJ databases">
        <title>The Acrasis kona genome and developmental transcriptomes reveal deep origins of eukaryotic multicellular pathways.</title>
        <authorList>
            <person name="Sheikh S."/>
            <person name="Fu C.-J."/>
            <person name="Brown M.W."/>
            <person name="Baldauf S.L."/>
        </authorList>
    </citation>
    <scope>NUCLEOTIDE SEQUENCE [LARGE SCALE GENOMIC DNA]</scope>
    <source>
        <strain evidence="19 20">ATCC MYA-3509</strain>
    </source>
</reference>
<evidence type="ECO:0000256" key="2">
    <source>
        <dbReference type="ARBA" id="ARBA00004613"/>
    </source>
</evidence>
<dbReference type="Gene3D" id="3.40.50.1700">
    <property type="entry name" value="Glycoside hydrolase family 3 C-terminal domain"/>
    <property type="match status" value="1"/>
</dbReference>
<evidence type="ECO:0000256" key="1">
    <source>
        <dbReference type="ARBA" id="ARBA00000448"/>
    </source>
</evidence>
<dbReference type="GO" id="GO:0005576">
    <property type="term" value="C:extracellular region"/>
    <property type="evidence" value="ECO:0007669"/>
    <property type="project" value="UniProtKB-SubCell"/>
</dbReference>
<evidence type="ECO:0000256" key="12">
    <source>
        <dbReference type="ARBA" id="ARBA00024983"/>
    </source>
</evidence>
<dbReference type="InterPro" id="IPR001764">
    <property type="entry name" value="Glyco_hydro_3_N"/>
</dbReference>
<dbReference type="GO" id="GO:0008422">
    <property type="term" value="F:beta-glucosidase activity"/>
    <property type="evidence" value="ECO:0007669"/>
    <property type="project" value="UniProtKB-EC"/>
</dbReference>
<dbReference type="InterPro" id="IPR036881">
    <property type="entry name" value="Glyco_hydro_3_C_sf"/>
</dbReference>
<evidence type="ECO:0000256" key="16">
    <source>
        <dbReference type="ARBA" id="ARBA00041808"/>
    </source>
</evidence>
<keyword evidence="10" id="KW-0326">Glycosidase</keyword>
<keyword evidence="9" id="KW-0119">Carbohydrate metabolism</keyword>
<comment type="function">
    <text evidence="12">Beta-glucosidases are one of a number of cellulolytic enzymes involved in the degradation of cellulosic biomass. Catalyzes the last step releasing glucose from the inhibitory cellobiose.</text>
</comment>
<dbReference type="InterPro" id="IPR050288">
    <property type="entry name" value="Cellulose_deg_GH3"/>
</dbReference>
<dbReference type="PANTHER" id="PTHR42715">
    <property type="entry name" value="BETA-GLUCOSIDASE"/>
    <property type="match status" value="1"/>
</dbReference>
<comment type="caution">
    <text evidence="19">The sequence shown here is derived from an EMBL/GenBank/DDBJ whole genome shotgun (WGS) entry which is preliminary data.</text>
</comment>
<dbReference type="EC" id="3.2.1.21" evidence="5"/>
<evidence type="ECO:0000259" key="18">
    <source>
        <dbReference type="SMART" id="SM01217"/>
    </source>
</evidence>
<comment type="pathway">
    <text evidence="3">Glycan metabolism; cellulose degradation.</text>
</comment>
<sequence>MKTLLLLLILIPLIYTLNLNSDAEKKARELLSKMTLEEKLEMVKGHGTQPYVGMTPENKRLNIPPLNMEDGPQGVADGVHFSTCWPSALTVVSTWDVNLMYKWAAAMALEQFKKGTNVMLGPMVNIARVPHGGRNFESFGEDPVLASAMVGPYVKGVQSQNVIANVKHFVNNNQEIDRNTVSANVDDRTQWEVYYPAFQAAIDAGVGSVMCSYNKINTTWACENEKTLGDLKNKLNLRGWVMSDWGATHSTVKAANAGLDQEMPDDKYFGKPLVEAINKGEVTKERLDDMVYRMLLPMQEIGLFDNRPTGNLSVDTRSQEHSELARILSESSHILLKNDNRFLPLNDSYQSIAVIGYAAHDKLTIAGGGSGHVIPESTVSPLDGIKKKFTSSNVQYANGNDLQSAVYLAKTSQVAIVVVEVGSSEGDDRRDLKLPNNQDTLVFAICSAQPNCVVVLHVVGSVVMPWIKLAKSVITATMPGQQAGEALANILYGDVNPSGRLPITYTQNEKDIPVNSQKQWPGVDLQSDYSEQLLVGYRWYDANKKDPLFAFGHGLSYSDFQYINFKTERNGDNLKLKVDIKNLSPRDGHEVVQIYLGFPKDVNEPVQQLKGFVKVFVKAGETVHVEHELTPRDFSIWDVVNQKYSVVLGQYNIRIGSSSRDVRVAKAIKY</sequence>
<dbReference type="InterPro" id="IPR002772">
    <property type="entry name" value="Glyco_hydro_3_C"/>
</dbReference>
<dbReference type="PANTHER" id="PTHR42715:SF12">
    <property type="entry name" value="BETA-GLUCOSIDASE G-RELATED"/>
    <property type="match status" value="1"/>
</dbReference>
<evidence type="ECO:0000313" key="20">
    <source>
        <dbReference type="Proteomes" id="UP001431209"/>
    </source>
</evidence>
<dbReference type="Proteomes" id="UP001431209">
    <property type="component" value="Unassembled WGS sequence"/>
</dbReference>
<feature type="signal peptide" evidence="17">
    <location>
        <begin position="1"/>
        <end position="16"/>
    </location>
</feature>
<organism evidence="19 20">
    <name type="scientific">Acrasis kona</name>
    <dbReference type="NCBI Taxonomy" id="1008807"/>
    <lineage>
        <taxon>Eukaryota</taxon>
        <taxon>Discoba</taxon>
        <taxon>Heterolobosea</taxon>
        <taxon>Tetramitia</taxon>
        <taxon>Eutetramitia</taxon>
        <taxon>Acrasidae</taxon>
        <taxon>Acrasis</taxon>
    </lineage>
</organism>
<keyword evidence="7 17" id="KW-0732">Signal</keyword>
<dbReference type="InterPro" id="IPR026891">
    <property type="entry name" value="Fn3-like"/>
</dbReference>
<dbReference type="InterPro" id="IPR013783">
    <property type="entry name" value="Ig-like_fold"/>
</dbReference>
<evidence type="ECO:0000313" key="19">
    <source>
        <dbReference type="EMBL" id="KAL0486848.1"/>
    </source>
</evidence>
<dbReference type="PRINTS" id="PR00133">
    <property type="entry name" value="GLHYDRLASE3"/>
</dbReference>
<keyword evidence="6" id="KW-0964">Secreted</keyword>
<dbReference type="AlphaFoldDB" id="A0AAW2ZCS7"/>
<comment type="similarity">
    <text evidence="4">Belongs to the glycosyl hydrolase 3 family.</text>
</comment>
<dbReference type="GO" id="GO:0009251">
    <property type="term" value="P:glucan catabolic process"/>
    <property type="evidence" value="ECO:0007669"/>
    <property type="project" value="TreeGrafter"/>
</dbReference>
<evidence type="ECO:0000256" key="7">
    <source>
        <dbReference type="ARBA" id="ARBA00022729"/>
    </source>
</evidence>
<dbReference type="InterPro" id="IPR036962">
    <property type="entry name" value="Glyco_hydro_3_N_sf"/>
</dbReference>